<evidence type="ECO:0000313" key="1">
    <source>
        <dbReference type="EMBL" id="AUV62003.1"/>
    </source>
</evidence>
<accession>A0A2K9VI35</accession>
<reference evidence="1" key="1">
    <citation type="submission" date="2018-04" db="EMBL/GenBank/DDBJ databases">
        <title>Biology of a Novel Mycobacteriophage, SWU2, Isolated from Chinese Soil.</title>
        <authorList>
            <person name="Li C."/>
            <person name="Gu Y."/>
        </authorList>
    </citation>
    <scope>NUCLEOTIDE SEQUENCE</scope>
</reference>
<keyword evidence="2" id="KW-1185">Reference proteome</keyword>
<sequence>MTFTIDGVEYTKAQVWDWLKAERKWQDKVRQWLRAEGVSKHVLAERRRGRPYPPPVINRASRRALRRRLKLL</sequence>
<proteinExistence type="predicted"/>
<name>A0A2K9VI35_9CAUD</name>
<gene>
    <name evidence="1" type="ORF">JX_gp44</name>
</gene>
<evidence type="ECO:0000313" key="2">
    <source>
        <dbReference type="Proteomes" id="UP000240744"/>
    </source>
</evidence>
<dbReference type="Proteomes" id="UP000240744">
    <property type="component" value="Segment"/>
</dbReference>
<dbReference type="EMBL" id="MG793454">
    <property type="protein sequence ID" value="AUV62003.1"/>
    <property type="molecule type" value="Genomic_DNA"/>
</dbReference>
<organism evidence="1 2">
    <name type="scientific">Mycobacterium phage SWU2</name>
    <dbReference type="NCBI Taxonomy" id="2077150"/>
    <lineage>
        <taxon>Viruses</taxon>
        <taxon>Duplodnaviria</taxon>
        <taxon>Heunggongvirae</taxon>
        <taxon>Uroviricota</taxon>
        <taxon>Caudoviricetes</taxon>
        <taxon>Timshelvirus</taxon>
        <taxon>Timshelvirus SWU2</taxon>
    </lineage>
</organism>
<protein>
    <submittedName>
        <fullName evidence="1">Uncharacterized protein</fullName>
    </submittedName>
</protein>